<feature type="transmembrane region" description="Helical" evidence="2">
    <location>
        <begin position="38"/>
        <end position="66"/>
    </location>
</feature>
<dbReference type="PATRIC" id="fig|43678.3.peg.404"/>
<feature type="transmembrane region" description="Helical" evidence="2">
    <location>
        <begin position="309"/>
        <end position="334"/>
    </location>
</feature>
<feature type="transmembrane region" description="Helical" evidence="2">
    <location>
        <begin position="106"/>
        <end position="123"/>
    </location>
</feature>
<reference evidence="3 4" key="1">
    <citation type="submission" date="2016-01" db="EMBL/GenBank/DDBJ databases">
        <title>Genome sequence of Oerskovia enterophila VJag, an agar and cellulose degrading bacterium.</title>
        <authorList>
            <person name="Poehlein A."/>
            <person name="Jag V."/>
            <person name="Bengelsdorf F."/>
            <person name="Duerre P."/>
            <person name="Daniel R."/>
        </authorList>
    </citation>
    <scope>NUCLEOTIDE SEQUENCE [LARGE SCALE GENOMIC DNA]</scope>
    <source>
        <strain evidence="3 4">VJag</strain>
    </source>
</reference>
<dbReference type="STRING" id="43678.OJAG_03780"/>
<dbReference type="InterPro" id="IPR045931">
    <property type="entry name" value="DUF6350"/>
</dbReference>
<dbReference type="AlphaFoldDB" id="A0A163SZ28"/>
<gene>
    <name evidence="3" type="ORF">OJAG_03780</name>
</gene>
<evidence type="ECO:0000256" key="2">
    <source>
        <dbReference type="SAM" id="Phobius"/>
    </source>
</evidence>
<evidence type="ECO:0000313" key="4">
    <source>
        <dbReference type="Proteomes" id="UP000076447"/>
    </source>
</evidence>
<organism evidence="3 4">
    <name type="scientific">Oerskovia enterophila</name>
    <dbReference type="NCBI Taxonomy" id="43678"/>
    <lineage>
        <taxon>Bacteria</taxon>
        <taxon>Bacillati</taxon>
        <taxon>Actinomycetota</taxon>
        <taxon>Actinomycetes</taxon>
        <taxon>Micrococcales</taxon>
        <taxon>Cellulomonadaceae</taxon>
        <taxon>Oerskovia</taxon>
    </lineage>
</organism>
<keyword evidence="2" id="KW-1133">Transmembrane helix</keyword>
<feature type="region of interest" description="Disordered" evidence="1">
    <location>
        <begin position="1"/>
        <end position="32"/>
    </location>
</feature>
<feature type="compositionally biased region" description="Polar residues" evidence="1">
    <location>
        <begin position="1"/>
        <end position="11"/>
    </location>
</feature>
<proteinExistence type="predicted"/>
<dbReference type="Proteomes" id="UP000076447">
    <property type="component" value="Unassembled WGS sequence"/>
</dbReference>
<feature type="transmembrane region" description="Helical" evidence="2">
    <location>
        <begin position="209"/>
        <end position="231"/>
    </location>
</feature>
<keyword evidence="2" id="KW-0472">Membrane</keyword>
<dbReference type="Pfam" id="PF19877">
    <property type="entry name" value="DUF6350"/>
    <property type="match status" value="1"/>
</dbReference>
<feature type="transmembrane region" description="Helical" evidence="2">
    <location>
        <begin position="385"/>
        <end position="405"/>
    </location>
</feature>
<protein>
    <submittedName>
        <fullName evidence="3">Uncharacterized protein</fullName>
    </submittedName>
</protein>
<keyword evidence="2" id="KW-0812">Transmembrane</keyword>
<evidence type="ECO:0000313" key="3">
    <source>
        <dbReference type="EMBL" id="KZM36904.1"/>
    </source>
</evidence>
<name>A0A163SZ28_9CELL</name>
<accession>A0A163SZ28</accession>
<comment type="caution">
    <text evidence="3">The sequence shown here is derived from an EMBL/GenBank/DDBJ whole genome shotgun (WGS) entry which is preliminary data.</text>
</comment>
<feature type="transmembrane region" description="Helical" evidence="2">
    <location>
        <begin position="129"/>
        <end position="151"/>
    </location>
</feature>
<sequence length="430" mass="42522">METMTTPTQSAAARRGTPRTLEEPVGGPRRPLEAPRRWVSGLVAALQALALSLAVVILPAVAAFLASSAGPADDGTGWGQSVSVAAGLWLLAHGVPLAAAGTTVTLVPLGLTALALFTCYASARRSAHTAGSAWAVGVGVYALMTLGIALLSGSAPGWDVLFAPLGGAVVAALGLGAGILARPDAPRVGELTAVLDPYVPPVVRLGARAGLLGVALLVGLSSVVLGVWVVAGRATAADIITGLAPGAVGGLILAVAQLMVVPNLVLWVSSWLAGPGFVVGDGSSFTTAASDPGALPAIPLLGALPGAEWTTVLASFSPVLVVVMGLVAGAFVWRRCGGLDARWTDLGLAVLGVALASGLLVVTLQVAAGGAVGPGRMAHVGAPPLLSGGLVAAEIAGGAALALVWGKAAVTERVRHRHDEEPDDGAHPGD</sequence>
<dbReference type="EMBL" id="LRIE01000037">
    <property type="protein sequence ID" value="KZM36904.1"/>
    <property type="molecule type" value="Genomic_DNA"/>
</dbReference>
<evidence type="ECO:0000256" key="1">
    <source>
        <dbReference type="SAM" id="MobiDB-lite"/>
    </source>
</evidence>
<feature type="transmembrane region" description="Helical" evidence="2">
    <location>
        <begin position="243"/>
        <end position="268"/>
    </location>
</feature>
<feature type="transmembrane region" description="Helical" evidence="2">
    <location>
        <begin position="346"/>
        <end position="373"/>
    </location>
</feature>